<dbReference type="Pfam" id="PF14397">
    <property type="entry name" value="ATPgrasp_ST"/>
    <property type="match status" value="1"/>
</dbReference>
<evidence type="ECO:0000313" key="3">
    <source>
        <dbReference type="Proteomes" id="UP000262524"/>
    </source>
</evidence>
<dbReference type="InterPro" id="IPR039523">
    <property type="entry name" value="RimK-rel_E_lig_ATP-grasp"/>
</dbReference>
<dbReference type="AlphaFoldDB" id="A0A374MMC1"/>
<name>A0A374MMC1_9FIRM</name>
<accession>A0A374MMC1</accession>
<proteinExistence type="predicted"/>
<dbReference type="Gene3D" id="3.30.470.20">
    <property type="entry name" value="ATP-grasp fold, B domain"/>
    <property type="match status" value="1"/>
</dbReference>
<dbReference type="Proteomes" id="UP000262524">
    <property type="component" value="Unassembled WGS sequence"/>
</dbReference>
<evidence type="ECO:0000313" key="2">
    <source>
        <dbReference type="EMBL" id="RGI72622.1"/>
    </source>
</evidence>
<dbReference type="EMBL" id="QSOE01000271">
    <property type="protein sequence ID" value="RGI72622.1"/>
    <property type="molecule type" value="Genomic_DNA"/>
</dbReference>
<dbReference type="SUPFAM" id="SSF56059">
    <property type="entry name" value="Glutathione synthetase ATP-binding domain-like"/>
    <property type="match status" value="1"/>
</dbReference>
<protein>
    <recommendedName>
        <fullName evidence="1">Alpha-L-glutamate ligase-related protein ATP-grasp domain-containing protein</fullName>
    </recommendedName>
</protein>
<sequence length="273" mass="31377">MSYDQAVEKVIKLKENNTSVVIKQTIDTSSGRGVQVFFDENRNIISYDQAVEKVIKLKENNTSVVIKQTIDTSSGRGVQVLNLNKNSKDLLDELNLVFKKMGRNFVVQERIHPHEHFKKLYPEAINTLRVVSYMLKDDIKTAPISMRIGRGGALVDNAHAGGVFIGVRDDGKLLDTAYTEYQDRYYEHPDTHVVFKNYQLPMIDKVRQAAIELHKNLPNMTFISWDFTIDENNNIVLIERNLHSQTVWFPQMAHGKSFFGKDTEEVLKSIKYL</sequence>
<gene>
    <name evidence="2" type="ORF">DXD91_16665</name>
</gene>
<organism evidence="2 3">
    <name type="scientific">Anaerobutyricum hallii</name>
    <dbReference type="NCBI Taxonomy" id="39488"/>
    <lineage>
        <taxon>Bacteria</taxon>
        <taxon>Bacillati</taxon>
        <taxon>Bacillota</taxon>
        <taxon>Clostridia</taxon>
        <taxon>Lachnospirales</taxon>
        <taxon>Lachnospiraceae</taxon>
        <taxon>Anaerobutyricum</taxon>
    </lineage>
</organism>
<reference evidence="2 3" key="1">
    <citation type="submission" date="2018-08" db="EMBL/GenBank/DDBJ databases">
        <title>A genome reference for cultivated species of the human gut microbiota.</title>
        <authorList>
            <person name="Zou Y."/>
            <person name="Xue W."/>
            <person name="Luo G."/>
        </authorList>
    </citation>
    <scope>NUCLEOTIDE SEQUENCE [LARGE SCALE GENOMIC DNA]</scope>
    <source>
        <strain evidence="2 3">TM10-1AC</strain>
    </source>
</reference>
<feature type="domain" description="Alpha-L-glutamate ligase-related protein ATP-grasp" evidence="1">
    <location>
        <begin position="18"/>
        <end position="261"/>
    </location>
</feature>
<evidence type="ECO:0000259" key="1">
    <source>
        <dbReference type="Pfam" id="PF14397"/>
    </source>
</evidence>
<comment type="caution">
    <text evidence="2">The sequence shown here is derived from an EMBL/GenBank/DDBJ whole genome shotgun (WGS) entry which is preliminary data.</text>
</comment>